<evidence type="ECO:0000313" key="1">
    <source>
        <dbReference type="EMBL" id="PKV80483.1"/>
    </source>
</evidence>
<proteinExistence type="predicted"/>
<accession>A0A2N3VFT3</accession>
<organism evidence="1 2">
    <name type="scientific">Nocardia fluminea</name>
    <dbReference type="NCBI Taxonomy" id="134984"/>
    <lineage>
        <taxon>Bacteria</taxon>
        <taxon>Bacillati</taxon>
        <taxon>Actinomycetota</taxon>
        <taxon>Actinomycetes</taxon>
        <taxon>Mycobacteriales</taxon>
        <taxon>Nocardiaceae</taxon>
        <taxon>Nocardia</taxon>
    </lineage>
</organism>
<comment type="caution">
    <text evidence="1">The sequence shown here is derived from an EMBL/GenBank/DDBJ whole genome shotgun (WGS) entry which is preliminary data.</text>
</comment>
<dbReference type="EMBL" id="PJMW01000002">
    <property type="protein sequence ID" value="PKV80483.1"/>
    <property type="molecule type" value="Genomic_DNA"/>
</dbReference>
<protein>
    <submittedName>
        <fullName evidence="1">Uncharacterized protein</fullName>
    </submittedName>
</protein>
<name>A0A2N3VFT3_9NOCA</name>
<sequence>MNNGGRSPCPDEPDIRLSVELSGVRIYFAACLTAALVFVCDVAARRPGTVAVYPGHCAGLPRLPNERRAPRGAAIHIGGGMTPK</sequence>
<keyword evidence="2" id="KW-1185">Reference proteome</keyword>
<gene>
    <name evidence="1" type="ORF">ATK86_4912</name>
</gene>
<dbReference type="AlphaFoldDB" id="A0A2N3VFT3"/>
<dbReference type="Proteomes" id="UP000233766">
    <property type="component" value="Unassembled WGS sequence"/>
</dbReference>
<reference evidence="1 2" key="1">
    <citation type="submission" date="2017-12" db="EMBL/GenBank/DDBJ databases">
        <title>Sequencing the genomes of 1000 Actinobacteria strains.</title>
        <authorList>
            <person name="Klenk H.-P."/>
        </authorList>
    </citation>
    <scope>NUCLEOTIDE SEQUENCE [LARGE SCALE GENOMIC DNA]</scope>
    <source>
        <strain evidence="1 2">DSM 44489</strain>
    </source>
</reference>
<evidence type="ECO:0000313" key="2">
    <source>
        <dbReference type="Proteomes" id="UP000233766"/>
    </source>
</evidence>